<reference evidence="1 2" key="1">
    <citation type="submission" date="2019-04" db="EMBL/GenBank/DDBJ databases">
        <title>Sulfurimonas crateris sp. nov. a facultative anaerobic sulfur-oxidizing chemolithautotrophic bacterium isolated from a terrestrial mud vulcano.</title>
        <authorList>
            <person name="Ratnikova N.M."/>
            <person name="Slobodkin A.I."/>
            <person name="Merkel A.Y."/>
            <person name="Novikov A."/>
            <person name="Bonch-Osmolovskaya E.A."/>
            <person name="Slobodkina G.B."/>
        </authorList>
    </citation>
    <scope>NUCLEOTIDE SEQUENCE [LARGE SCALE GENOMIC DNA]</scope>
    <source>
        <strain evidence="1 2">SN118</strain>
    </source>
</reference>
<dbReference type="RefSeq" id="WP_137013928.1">
    <property type="nucleotide sequence ID" value="NZ_SZPX01000005.1"/>
</dbReference>
<comment type="caution">
    <text evidence="1">The sequence shown here is derived from an EMBL/GenBank/DDBJ whole genome shotgun (WGS) entry which is preliminary data.</text>
</comment>
<dbReference type="Proteomes" id="UP000309561">
    <property type="component" value="Unassembled WGS sequence"/>
</dbReference>
<dbReference type="OrthoDB" id="8909281at2"/>
<evidence type="ECO:0000313" key="2">
    <source>
        <dbReference type="Proteomes" id="UP000309561"/>
    </source>
</evidence>
<organism evidence="1 2">
    <name type="scientific">Sulfurimonas crateris</name>
    <dbReference type="NCBI Taxonomy" id="2574727"/>
    <lineage>
        <taxon>Bacteria</taxon>
        <taxon>Pseudomonadati</taxon>
        <taxon>Campylobacterota</taxon>
        <taxon>Epsilonproteobacteria</taxon>
        <taxon>Campylobacterales</taxon>
        <taxon>Sulfurimonadaceae</taxon>
        <taxon>Sulfurimonas</taxon>
    </lineage>
</organism>
<dbReference type="AlphaFoldDB" id="A0A4U2Z7B1"/>
<accession>A0A4U2Z7B1</accession>
<proteinExistence type="predicted"/>
<evidence type="ECO:0000313" key="1">
    <source>
        <dbReference type="EMBL" id="TKI69370.1"/>
    </source>
</evidence>
<protein>
    <submittedName>
        <fullName evidence="1">Uncharacterized protein</fullName>
    </submittedName>
</protein>
<dbReference type="EMBL" id="SZPX01000005">
    <property type="protein sequence ID" value="TKI69370.1"/>
    <property type="molecule type" value="Genomic_DNA"/>
</dbReference>
<gene>
    <name evidence="1" type="ORF">FCU45_07595</name>
</gene>
<name>A0A4U2Z7B1_9BACT</name>
<sequence length="214" mass="24366">MKITKIINAKTDQGSEEIQELIKYFGTYCISSSEKIAQEIQEFINPLRLAEYLDEKQKQGLITDVDELEHIDCIVDLSDKADEASLELFGYRTIDIIKKYPQIYGTPPYDPMKSLLSFGFEVGRGWFPLIAKLSEDIQKILDSDPELNIRVVQVKEKYGSLRFYAHGDTGREIDALIEKAEEESENICENCGKPAVPQKSKGWIKTRCEECADA</sequence>
<keyword evidence="2" id="KW-1185">Reference proteome</keyword>